<dbReference type="EMBL" id="MGGP01000029">
    <property type="protein sequence ID" value="OGM31214.1"/>
    <property type="molecule type" value="Genomic_DNA"/>
</dbReference>
<dbReference type="GO" id="GO:0046872">
    <property type="term" value="F:metal ion binding"/>
    <property type="evidence" value="ECO:0007669"/>
    <property type="project" value="InterPro"/>
</dbReference>
<evidence type="ECO:0000256" key="1">
    <source>
        <dbReference type="ARBA" id="ARBA00010457"/>
    </source>
</evidence>
<gene>
    <name evidence="2" type="ORF">A2803_01625</name>
</gene>
<sequence length="107" mass="11150">MVVVLNELNDSGESGTATLVEKDGKVEVTVDMLGAPAGVVQPSHIHTGDCANTGAVVYPLEFPTDGQAVTTLPVGFDELKAQQPLLINVHKSTTLASVYVSCGELEL</sequence>
<dbReference type="GO" id="GO:0006801">
    <property type="term" value="P:superoxide metabolic process"/>
    <property type="evidence" value="ECO:0007669"/>
    <property type="project" value="InterPro"/>
</dbReference>
<evidence type="ECO:0000313" key="3">
    <source>
        <dbReference type="Proteomes" id="UP000178870"/>
    </source>
</evidence>
<dbReference type="Proteomes" id="UP000178870">
    <property type="component" value="Unassembled WGS sequence"/>
</dbReference>
<evidence type="ECO:0000313" key="2">
    <source>
        <dbReference type="EMBL" id="OGM31214.1"/>
    </source>
</evidence>
<comment type="caution">
    <text evidence="2">The sequence shown here is derived from an EMBL/GenBank/DDBJ whole genome shotgun (WGS) entry which is preliminary data.</text>
</comment>
<proteinExistence type="inferred from homology"/>
<dbReference type="SUPFAM" id="SSF49329">
    <property type="entry name" value="Cu,Zn superoxide dismutase-like"/>
    <property type="match status" value="1"/>
</dbReference>
<dbReference type="InterPro" id="IPR036423">
    <property type="entry name" value="SOD-like_Cu/Zn_dom_sf"/>
</dbReference>
<reference evidence="2 3" key="1">
    <citation type="journal article" date="2016" name="Nat. Commun.">
        <title>Thousands of microbial genomes shed light on interconnected biogeochemical processes in an aquifer system.</title>
        <authorList>
            <person name="Anantharaman K."/>
            <person name="Brown C.T."/>
            <person name="Hug L.A."/>
            <person name="Sharon I."/>
            <person name="Castelle C.J."/>
            <person name="Probst A.J."/>
            <person name="Thomas B.C."/>
            <person name="Singh A."/>
            <person name="Wilkins M.J."/>
            <person name="Karaoz U."/>
            <person name="Brodie E.L."/>
            <person name="Williams K.H."/>
            <person name="Hubbard S.S."/>
            <person name="Banfield J.F."/>
        </authorList>
    </citation>
    <scope>NUCLEOTIDE SEQUENCE [LARGE SCALE GENOMIC DNA]</scope>
</reference>
<protein>
    <submittedName>
        <fullName evidence="2">Uncharacterized protein</fullName>
    </submittedName>
</protein>
<dbReference type="AlphaFoldDB" id="A0A1F7YVI0"/>
<comment type="similarity">
    <text evidence="1">Belongs to the Cu-Zn superoxide dismutase family.</text>
</comment>
<organism evidence="2 3">
    <name type="scientific">Candidatus Woesebacteria bacterium RIFCSPHIGHO2_01_FULL_44_21</name>
    <dbReference type="NCBI Taxonomy" id="1802503"/>
    <lineage>
        <taxon>Bacteria</taxon>
        <taxon>Candidatus Woeseibacteriota</taxon>
    </lineage>
</organism>
<name>A0A1F7YVI0_9BACT</name>
<accession>A0A1F7YVI0</accession>